<proteinExistence type="predicted"/>
<evidence type="ECO:0000313" key="1">
    <source>
        <dbReference type="EMBL" id="KAK4031011.1"/>
    </source>
</evidence>
<gene>
    <name evidence="1" type="ORF">OUZ56_024474</name>
</gene>
<reference evidence="1 2" key="1">
    <citation type="journal article" date="2023" name="Nucleic Acids Res.">
        <title>The hologenome of Daphnia magna reveals possible DNA methylation and microbiome-mediated evolution of the host genome.</title>
        <authorList>
            <person name="Chaturvedi A."/>
            <person name="Li X."/>
            <person name="Dhandapani V."/>
            <person name="Marshall H."/>
            <person name="Kissane S."/>
            <person name="Cuenca-Cambronero M."/>
            <person name="Asole G."/>
            <person name="Calvet F."/>
            <person name="Ruiz-Romero M."/>
            <person name="Marangio P."/>
            <person name="Guigo R."/>
            <person name="Rago D."/>
            <person name="Mirbahai L."/>
            <person name="Eastwood N."/>
            <person name="Colbourne J.K."/>
            <person name="Zhou J."/>
            <person name="Mallon E."/>
            <person name="Orsini L."/>
        </authorList>
    </citation>
    <scope>NUCLEOTIDE SEQUENCE [LARGE SCALE GENOMIC DNA]</scope>
    <source>
        <strain evidence="1">LRV0_1</strain>
    </source>
</reference>
<keyword evidence="2" id="KW-1185">Reference proteome</keyword>
<organism evidence="1 2">
    <name type="scientific">Daphnia magna</name>
    <dbReference type="NCBI Taxonomy" id="35525"/>
    <lineage>
        <taxon>Eukaryota</taxon>
        <taxon>Metazoa</taxon>
        <taxon>Ecdysozoa</taxon>
        <taxon>Arthropoda</taxon>
        <taxon>Crustacea</taxon>
        <taxon>Branchiopoda</taxon>
        <taxon>Diplostraca</taxon>
        <taxon>Cladocera</taxon>
        <taxon>Anomopoda</taxon>
        <taxon>Daphniidae</taxon>
        <taxon>Daphnia</taxon>
    </lineage>
</organism>
<name>A0ABR0B0V3_9CRUS</name>
<comment type="caution">
    <text evidence="1">The sequence shown here is derived from an EMBL/GenBank/DDBJ whole genome shotgun (WGS) entry which is preliminary data.</text>
</comment>
<dbReference type="Proteomes" id="UP001234178">
    <property type="component" value="Unassembled WGS sequence"/>
</dbReference>
<dbReference type="EMBL" id="JAOYFB010000039">
    <property type="protein sequence ID" value="KAK4031011.1"/>
    <property type="molecule type" value="Genomic_DNA"/>
</dbReference>
<protein>
    <submittedName>
        <fullName evidence="1">Uncharacterized protein</fullName>
    </submittedName>
</protein>
<sequence length="144" mass="16462">MATTRQNTTYQLTSGLFLFNQTSQRTKPCWTPKGRNVESAIKTRKPMIILMYQCPERLTVWSWLEGTMRQMGCSSSNEDLIRGHFGPVGNLQLSFTLLAAYLYINWKARVEDTMSRRFQRASGKSFGNLDPNSLNQPALTEIDC</sequence>
<accession>A0ABR0B0V3</accession>
<evidence type="ECO:0000313" key="2">
    <source>
        <dbReference type="Proteomes" id="UP001234178"/>
    </source>
</evidence>